<comment type="similarity">
    <text evidence="2">Belongs to the Smp family.</text>
</comment>
<evidence type="ECO:0000256" key="2">
    <source>
        <dbReference type="ARBA" id="ARBA00005362"/>
    </source>
</evidence>
<dbReference type="EMBL" id="JADMKS010000009">
    <property type="protein sequence ID" value="MBF6639113.1"/>
    <property type="molecule type" value="Genomic_DNA"/>
</dbReference>
<evidence type="ECO:0000313" key="9">
    <source>
        <dbReference type="EMBL" id="MBF6639113.1"/>
    </source>
</evidence>
<gene>
    <name evidence="10" type="ORF">BS639_04315</name>
    <name evidence="9" type="ORF">ITX54_20835</name>
</gene>
<reference evidence="9" key="3">
    <citation type="submission" date="2020-11" db="EMBL/GenBank/DDBJ databases">
        <authorList>
            <person name="Lee S.D."/>
        </authorList>
    </citation>
    <scope>NUCLEOTIDE SEQUENCE</scope>
    <source>
        <strain evidence="9">SAP-2</strain>
    </source>
</reference>
<keyword evidence="4 8" id="KW-0812">Transmembrane</keyword>
<evidence type="ECO:0000313" key="11">
    <source>
        <dbReference type="Proteomes" id="UP000192722"/>
    </source>
</evidence>
<name>A0AA40X5S8_9GAMM</name>
<dbReference type="Proteomes" id="UP000705283">
    <property type="component" value="Unassembled WGS sequence"/>
</dbReference>
<dbReference type="AlphaFoldDB" id="A0AA40X5S8"/>
<keyword evidence="11" id="KW-1185">Reference proteome</keyword>
<dbReference type="GO" id="GO:0005886">
    <property type="term" value="C:plasma membrane"/>
    <property type="evidence" value="ECO:0007669"/>
    <property type="project" value="UniProtKB-SubCell"/>
</dbReference>
<evidence type="ECO:0000256" key="1">
    <source>
        <dbReference type="ARBA" id="ARBA00004236"/>
    </source>
</evidence>
<keyword evidence="6 8" id="KW-0472">Membrane</keyword>
<evidence type="ECO:0000256" key="6">
    <source>
        <dbReference type="ARBA" id="ARBA00023136"/>
    </source>
</evidence>
<dbReference type="RefSeq" id="WP_055774653.1">
    <property type="nucleotide sequence ID" value="NZ_CBCSCF010000005.1"/>
</dbReference>
<proteinExistence type="inferred from homology"/>
<dbReference type="Proteomes" id="UP000192722">
    <property type="component" value="Unassembled WGS sequence"/>
</dbReference>
<reference evidence="9" key="4">
    <citation type="submission" date="2022-09" db="EMBL/GenBank/DDBJ databases">
        <title>Rouxiella aceris sp. nov., isolated from tree sap and emended description of the genus Rhouxiella.</title>
        <authorList>
            <person name="Kim I.S."/>
        </authorList>
    </citation>
    <scope>NUCLEOTIDE SEQUENCE</scope>
    <source>
        <strain evidence="9">SAP-2</strain>
    </source>
</reference>
<dbReference type="Pfam" id="PF10144">
    <property type="entry name" value="SMP_2"/>
    <property type="match status" value="1"/>
</dbReference>
<dbReference type="NCBIfam" id="NF008419">
    <property type="entry name" value="PRK11246.1"/>
    <property type="match status" value="1"/>
</dbReference>
<keyword evidence="3" id="KW-1003">Cell membrane</keyword>
<evidence type="ECO:0000256" key="7">
    <source>
        <dbReference type="SAM" id="MobiDB-lite"/>
    </source>
</evidence>
<evidence type="ECO:0000256" key="5">
    <source>
        <dbReference type="ARBA" id="ARBA00022989"/>
    </source>
</evidence>
<organism evidence="9 12">
    <name type="scientific">Rouxiella silvae</name>
    <dbReference type="NCBI Taxonomy" id="1646373"/>
    <lineage>
        <taxon>Bacteria</taxon>
        <taxon>Pseudomonadati</taxon>
        <taxon>Pseudomonadota</taxon>
        <taxon>Gammaproteobacteria</taxon>
        <taxon>Enterobacterales</taxon>
        <taxon>Yersiniaceae</taxon>
        <taxon>Rouxiella</taxon>
    </lineage>
</organism>
<evidence type="ECO:0000313" key="10">
    <source>
        <dbReference type="EMBL" id="ORJ22450.1"/>
    </source>
</evidence>
<evidence type="ECO:0000256" key="4">
    <source>
        <dbReference type="ARBA" id="ARBA00022692"/>
    </source>
</evidence>
<keyword evidence="5 8" id="KW-1133">Transmembrane helix</keyword>
<comment type="subcellular location">
    <subcellularLocation>
        <location evidence="1">Cell membrane</location>
    </subcellularLocation>
</comment>
<dbReference type="InterPro" id="IPR019305">
    <property type="entry name" value="Uncharacterised_Smp"/>
</dbReference>
<reference evidence="10 11" key="2">
    <citation type="journal article" date="2017" name="Int. J. Syst. Evol. Microbiol.">
        <title>Rouxiella badensis sp. nov. and Rouxiella silvae sp. nov. isolated from peat bog soil in Germany and emendation of the genus description.</title>
        <authorList>
            <person name="Le Fleche-Mateos A."/>
            <person name="Kugler J.H."/>
            <person name="Hansen S.H."/>
            <person name="Syldatk C."/>
            <person name="Hausmann R."/>
            <person name="Lomprez F."/>
            <person name="Vandenbogaert M."/>
            <person name="Manuguerra J.C."/>
            <person name="Grimont P.A."/>
        </authorList>
    </citation>
    <scope>NUCLEOTIDE SEQUENCE [LARGE SCALE GENOMIC DNA]</scope>
    <source>
        <strain evidence="10 11">213</strain>
    </source>
</reference>
<evidence type="ECO:0000313" key="12">
    <source>
        <dbReference type="Proteomes" id="UP000705283"/>
    </source>
</evidence>
<evidence type="ECO:0000256" key="3">
    <source>
        <dbReference type="ARBA" id="ARBA00022475"/>
    </source>
</evidence>
<feature type="region of interest" description="Disordered" evidence="7">
    <location>
        <begin position="247"/>
        <end position="273"/>
    </location>
</feature>
<reference evidence="10" key="1">
    <citation type="submission" date="2016-12" db="EMBL/GenBank/DDBJ databases">
        <authorList>
            <person name="Le Fleche-Mateos A."/>
        </authorList>
    </citation>
    <scope>NUCLEOTIDE SEQUENCE</scope>
    <source>
        <strain evidence="10">213</strain>
    </source>
</reference>
<sequence length="273" mass="30434">MAEAKLKLRRHRTVIVLICLALLVILMQGASYFSLGHQLARSQQVEQLTQTLARQVAFSLAPLMDSQNDGADIAQITTILNQLTDNSRILDASVYQLDGSLIAHSGETVPVRDRLALDGKRAGSYFNHQIVQPIGDKDGPSGFLRMTLDTHVLATEAKQVDNTTNLLRLMMLLALAVGIILARTLLQGRRSRWEQSPFLLTASTRLRERDEDDDLPAHNNEPLVIAIAEERVEDKPTLTAEEEAELEAVQAAHRNLQRSEEPTDEEEDKKKES</sequence>
<protein>
    <submittedName>
        <fullName evidence="9">YtjB family periplasmic protein</fullName>
    </submittedName>
</protein>
<feature type="transmembrane region" description="Helical" evidence="8">
    <location>
        <begin position="166"/>
        <end position="186"/>
    </location>
</feature>
<accession>A0AA40X5S8</accession>
<comment type="caution">
    <text evidence="9">The sequence shown here is derived from an EMBL/GenBank/DDBJ whole genome shotgun (WGS) entry which is preliminary data.</text>
</comment>
<evidence type="ECO:0000256" key="8">
    <source>
        <dbReference type="SAM" id="Phobius"/>
    </source>
</evidence>
<dbReference type="EMBL" id="MRWD01000007">
    <property type="protein sequence ID" value="ORJ22450.1"/>
    <property type="molecule type" value="Genomic_DNA"/>
</dbReference>